<accession>A0A817JYE7</accession>
<dbReference type="InterPro" id="IPR036179">
    <property type="entry name" value="Ig-like_dom_sf"/>
</dbReference>
<comment type="caution">
    <text evidence="3">The sequence shown here is derived from an EMBL/GenBank/DDBJ whole genome shotgun (WGS) entry which is preliminary data.</text>
</comment>
<name>A0A817JYE7_9BILA</name>
<dbReference type="EMBL" id="CAJOBP010002110">
    <property type="protein sequence ID" value="CAF4334800.1"/>
    <property type="molecule type" value="Genomic_DNA"/>
</dbReference>
<dbReference type="SUPFAM" id="SSF48726">
    <property type="entry name" value="Immunoglobulin"/>
    <property type="match status" value="1"/>
</dbReference>
<evidence type="ECO:0000313" key="3">
    <source>
        <dbReference type="EMBL" id="CAF2975457.1"/>
    </source>
</evidence>
<dbReference type="OrthoDB" id="10253954at2759"/>
<evidence type="ECO:0000259" key="2">
    <source>
        <dbReference type="PROSITE" id="PS50835"/>
    </source>
</evidence>
<keyword evidence="1" id="KW-0472">Membrane</keyword>
<proteinExistence type="predicted"/>
<dbReference type="InterPro" id="IPR007110">
    <property type="entry name" value="Ig-like_dom"/>
</dbReference>
<evidence type="ECO:0000313" key="4">
    <source>
        <dbReference type="EMBL" id="CAF4334800.1"/>
    </source>
</evidence>
<dbReference type="InterPro" id="IPR003599">
    <property type="entry name" value="Ig_sub"/>
</dbReference>
<evidence type="ECO:0000256" key="1">
    <source>
        <dbReference type="SAM" id="Phobius"/>
    </source>
</evidence>
<feature type="domain" description="Ig-like" evidence="2">
    <location>
        <begin position="166"/>
        <end position="272"/>
    </location>
</feature>
<reference evidence="3" key="1">
    <citation type="submission" date="2021-02" db="EMBL/GenBank/DDBJ databases">
        <authorList>
            <person name="Nowell W R."/>
        </authorList>
    </citation>
    <scope>NUCLEOTIDE SEQUENCE</scope>
</reference>
<keyword evidence="1" id="KW-0812">Transmembrane</keyword>
<dbReference type="Proteomes" id="UP000663873">
    <property type="component" value="Unassembled WGS sequence"/>
</dbReference>
<feature type="transmembrane region" description="Helical" evidence="1">
    <location>
        <begin position="307"/>
        <end position="326"/>
    </location>
</feature>
<keyword evidence="6" id="KW-1185">Reference proteome</keyword>
<dbReference type="InterPro" id="IPR013783">
    <property type="entry name" value="Ig-like_fold"/>
</dbReference>
<evidence type="ECO:0000313" key="5">
    <source>
        <dbReference type="Proteomes" id="UP000663825"/>
    </source>
</evidence>
<dbReference type="AlphaFoldDB" id="A0A817JYE7"/>
<gene>
    <name evidence="3" type="ORF">TIS948_LOCUS142</name>
    <name evidence="4" type="ORF">UJA718_LOCUS14735</name>
</gene>
<sequence length="336" mass="39227">MQRQNKNLVLFFWFIFLCWTFIPKTLLALSFNHDLRNLTIIYKPNSFIYHFCQTSSSINSKRIRWHYESLHEPNNDVNTSCKQLFHNFDCFDFYYGPSTSLLIIKEPDMFIGRYTCQVNLNSTYEIKSIGWIDVKLPANDIRENDPSMKVYNENELGKLAKYYNVPFIFDAADLTSFSKRVEIGGIFSVECKSIETKYPIEFLWIHLKNTSDGIKTVRFIRNDGNRIIIQDNKNSSSLSLRSVDSSDDGDYVCVASNVIGRSFSSIRSLIVTERMILPRIRTNLVNGSYFDLQHDNIKEFAGHADGYRSPIVIWIMGVTLYLLYFLKINEIFIFKK</sequence>
<dbReference type="SMART" id="SM00409">
    <property type="entry name" value="IG"/>
    <property type="match status" value="1"/>
</dbReference>
<dbReference type="Pfam" id="PF13927">
    <property type="entry name" value="Ig_3"/>
    <property type="match status" value="1"/>
</dbReference>
<dbReference type="Proteomes" id="UP000663825">
    <property type="component" value="Unassembled WGS sequence"/>
</dbReference>
<dbReference type="EMBL" id="CAJNXB010000003">
    <property type="protein sequence ID" value="CAF2975457.1"/>
    <property type="molecule type" value="Genomic_DNA"/>
</dbReference>
<dbReference type="Gene3D" id="2.60.40.10">
    <property type="entry name" value="Immunoglobulins"/>
    <property type="match status" value="1"/>
</dbReference>
<protein>
    <recommendedName>
        <fullName evidence="2">Ig-like domain-containing protein</fullName>
    </recommendedName>
</protein>
<dbReference type="PROSITE" id="PS50835">
    <property type="entry name" value="IG_LIKE"/>
    <property type="match status" value="1"/>
</dbReference>
<keyword evidence="1" id="KW-1133">Transmembrane helix</keyword>
<organism evidence="3 5">
    <name type="scientific">Rotaria socialis</name>
    <dbReference type="NCBI Taxonomy" id="392032"/>
    <lineage>
        <taxon>Eukaryota</taxon>
        <taxon>Metazoa</taxon>
        <taxon>Spiralia</taxon>
        <taxon>Gnathifera</taxon>
        <taxon>Rotifera</taxon>
        <taxon>Eurotatoria</taxon>
        <taxon>Bdelloidea</taxon>
        <taxon>Philodinida</taxon>
        <taxon>Philodinidae</taxon>
        <taxon>Rotaria</taxon>
    </lineage>
</organism>
<evidence type="ECO:0000313" key="6">
    <source>
        <dbReference type="Proteomes" id="UP000663873"/>
    </source>
</evidence>